<evidence type="ECO:0000256" key="1">
    <source>
        <dbReference type="SAM" id="MobiDB-lite"/>
    </source>
</evidence>
<comment type="caution">
    <text evidence="2">The sequence shown here is derived from an EMBL/GenBank/DDBJ whole genome shotgun (WGS) entry which is preliminary data.</text>
</comment>
<dbReference type="AlphaFoldDB" id="A0A9P3C2I5"/>
<dbReference type="OrthoDB" id="4481535at2759"/>
<dbReference type="RefSeq" id="XP_043126000.1">
    <property type="nucleotide sequence ID" value="XM_043270065.1"/>
</dbReference>
<accession>A0A9P3C2I5</accession>
<reference evidence="2 3" key="1">
    <citation type="submission" date="2021-02" db="EMBL/GenBank/DDBJ databases">
        <title>Pan-genome distribution and transcriptional activeness of fungal secondary metabolism genes in Aspergillus section Fumigati.</title>
        <authorList>
            <person name="Takahashi H."/>
            <person name="Umemura M."/>
            <person name="Ninomiya A."/>
            <person name="Kusuya Y."/>
            <person name="Urayama S."/>
            <person name="Shimizu M."/>
            <person name="Watanabe A."/>
            <person name="Kamei K."/>
            <person name="Yaguchi T."/>
            <person name="Hagiwara D."/>
        </authorList>
    </citation>
    <scope>NUCLEOTIDE SEQUENCE [LARGE SCALE GENOMIC DNA]</scope>
    <source>
        <strain evidence="2 3">IFM 47045</strain>
    </source>
</reference>
<dbReference type="Proteomes" id="UP000710440">
    <property type="component" value="Unassembled WGS sequence"/>
</dbReference>
<keyword evidence="3" id="KW-1185">Reference proteome</keyword>
<dbReference type="GeneID" id="66934857"/>
<feature type="region of interest" description="Disordered" evidence="1">
    <location>
        <begin position="98"/>
        <end position="141"/>
    </location>
</feature>
<protein>
    <submittedName>
        <fullName evidence="2">Uncharacterized protein</fullName>
    </submittedName>
</protein>
<dbReference type="EMBL" id="BOPL01000004">
    <property type="protein sequence ID" value="GIK02814.1"/>
    <property type="molecule type" value="Genomic_DNA"/>
</dbReference>
<gene>
    <name evidence="2" type="ORF">Aspvir_006875</name>
</gene>
<proteinExistence type="predicted"/>
<evidence type="ECO:0000313" key="3">
    <source>
        <dbReference type="Proteomes" id="UP000710440"/>
    </source>
</evidence>
<evidence type="ECO:0000313" key="2">
    <source>
        <dbReference type="EMBL" id="GIK02814.1"/>
    </source>
</evidence>
<organism evidence="2 3">
    <name type="scientific">Aspergillus viridinutans</name>
    <dbReference type="NCBI Taxonomy" id="75553"/>
    <lineage>
        <taxon>Eukaryota</taxon>
        <taxon>Fungi</taxon>
        <taxon>Dikarya</taxon>
        <taxon>Ascomycota</taxon>
        <taxon>Pezizomycotina</taxon>
        <taxon>Eurotiomycetes</taxon>
        <taxon>Eurotiomycetidae</taxon>
        <taxon>Eurotiales</taxon>
        <taxon>Aspergillaceae</taxon>
        <taxon>Aspergillus</taxon>
        <taxon>Aspergillus subgen. Fumigati</taxon>
    </lineage>
</organism>
<name>A0A9P3C2I5_ASPVI</name>
<sequence length="172" mass="19396">MEYLLLIFRKWGETETYWLINRPGLPVSPDSPLLHNTPADPILIPDLLASLTETLTSDMAVYTGYQFTNTWSTTTTTTTNDSKSIDHFVLLERYNSTRKVKPQTDPQNQNQNQNQGEAETDTETKDSRNTPHHSIPGSISWVSRDMSRINEHLSQALEICGSDLCALLVGNE</sequence>